<comment type="caution">
    <text evidence="1">The sequence shown here is derived from an EMBL/GenBank/DDBJ whole genome shotgun (WGS) entry which is preliminary data.</text>
</comment>
<feature type="non-terminal residue" evidence="1">
    <location>
        <position position="1"/>
    </location>
</feature>
<evidence type="ECO:0000313" key="2">
    <source>
        <dbReference type="Proteomes" id="UP000789860"/>
    </source>
</evidence>
<keyword evidence="2" id="KW-1185">Reference proteome</keyword>
<evidence type="ECO:0000313" key="1">
    <source>
        <dbReference type="EMBL" id="CAG8442593.1"/>
    </source>
</evidence>
<dbReference type="Proteomes" id="UP000789860">
    <property type="component" value="Unassembled WGS sequence"/>
</dbReference>
<organism evidence="1 2">
    <name type="scientific">Scutellospora calospora</name>
    <dbReference type="NCBI Taxonomy" id="85575"/>
    <lineage>
        <taxon>Eukaryota</taxon>
        <taxon>Fungi</taxon>
        <taxon>Fungi incertae sedis</taxon>
        <taxon>Mucoromycota</taxon>
        <taxon>Glomeromycotina</taxon>
        <taxon>Glomeromycetes</taxon>
        <taxon>Diversisporales</taxon>
        <taxon>Gigasporaceae</taxon>
        <taxon>Scutellospora</taxon>
    </lineage>
</organism>
<protein>
    <submittedName>
        <fullName evidence="1">8764_t:CDS:1</fullName>
    </submittedName>
</protein>
<dbReference type="EMBL" id="CAJVPM010000370">
    <property type="protein sequence ID" value="CAG8442593.1"/>
    <property type="molecule type" value="Genomic_DNA"/>
</dbReference>
<name>A0ACA9JYT4_9GLOM</name>
<accession>A0ACA9JYT4</accession>
<sequence length="363" mass="43066">LEKDFLTIGIIDIILKRNVILSRYFLQKLHKSFEKYDEKQNGFTNIEEVLVDYIITSIFMLNYGNSGILNENYLIRQVEKYVKEEFELNYRVLVKCLGIFHGLEQTSINISSPKIYLLSSSSLYEYEEDINERKKKSILVRKAKKQKLDIMIYKTLAVKTYPNYLQKKTFNEKLLLYSDIEEPKSCVWEECKFLKRVVRLGLLLKRCLDKVPANIIDLSFRSRKDLKYTIPIYAQNFSRKDWNHFYLRPRERIISGYQKRSIATANLCIIERQINDTSPGCKNDVQRLVRLGYHANKLSSVRDKLNNSKRNKKKAKRIDKANYNMIMIPEFDVKNMIKKEKRKIKFDVMRSMLPGHTDYLDSS</sequence>
<proteinExistence type="predicted"/>
<gene>
    <name evidence="1" type="ORF">SCALOS_LOCUS723</name>
</gene>
<reference evidence="1" key="1">
    <citation type="submission" date="2021-06" db="EMBL/GenBank/DDBJ databases">
        <authorList>
            <person name="Kallberg Y."/>
            <person name="Tangrot J."/>
            <person name="Rosling A."/>
        </authorList>
    </citation>
    <scope>NUCLEOTIDE SEQUENCE</scope>
    <source>
        <strain evidence="1">AU212A</strain>
    </source>
</reference>